<dbReference type="GO" id="GO:0006183">
    <property type="term" value="P:GTP biosynthetic process"/>
    <property type="evidence" value="ECO:0007669"/>
    <property type="project" value="TreeGrafter"/>
</dbReference>
<dbReference type="SUPFAM" id="SSF51412">
    <property type="entry name" value="Inosine monophosphate dehydrogenase (IMPDH)"/>
    <property type="match status" value="2"/>
</dbReference>
<evidence type="ECO:0000313" key="3">
    <source>
        <dbReference type="EMBL" id="KAG6479876.1"/>
    </source>
</evidence>
<reference evidence="3 4" key="1">
    <citation type="submission" date="2020-08" db="EMBL/GenBank/DDBJ databases">
        <title>Plant Genome Project.</title>
        <authorList>
            <person name="Zhang R.-G."/>
        </authorList>
    </citation>
    <scope>NUCLEOTIDE SEQUENCE [LARGE SCALE GENOMIC DNA]</scope>
    <source>
        <tissue evidence="3">Rhizome</tissue>
    </source>
</reference>
<accession>A0A8J5KB66</accession>
<dbReference type="Gene3D" id="3.20.20.70">
    <property type="entry name" value="Aldolase class I"/>
    <property type="match status" value="1"/>
</dbReference>
<keyword evidence="4" id="KW-1185">Reference proteome</keyword>
<dbReference type="GO" id="GO:0005737">
    <property type="term" value="C:cytoplasm"/>
    <property type="evidence" value="ECO:0007669"/>
    <property type="project" value="TreeGrafter"/>
</dbReference>
<dbReference type="GO" id="GO:0003938">
    <property type="term" value="F:IMP dehydrogenase activity"/>
    <property type="evidence" value="ECO:0007669"/>
    <property type="project" value="InterPro"/>
</dbReference>
<dbReference type="AlphaFoldDB" id="A0A8J5KB66"/>
<feature type="domain" description="IMP dehydrogenase/GMP reductase" evidence="2">
    <location>
        <begin position="60"/>
        <end position="138"/>
    </location>
</feature>
<protein>
    <recommendedName>
        <fullName evidence="2">IMP dehydrogenase/GMP reductase domain-containing protein</fullName>
    </recommendedName>
</protein>
<dbReference type="InterPro" id="IPR005990">
    <property type="entry name" value="IMP_DH"/>
</dbReference>
<dbReference type="InterPro" id="IPR013785">
    <property type="entry name" value="Aldolase_TIM"/>
</dbReference>
<organism evidence="3 4">
    <name type="scientific">Zingiber officinale</name>
    <name type="common">Ginger</name>
    <name type="synonym">Amomum zingiber</name>
    <dbReference type="NCBI Taxonomy" id="94328"/>
    <lineage>
        <taxon>Eukaryota</taxon>
        <taxon>Viridiplantae</taxon>
        <taxon>Streptophyta</taxon>
        <taxon>Embryophyta</taxon>
        <taxon>Tracheophyta</taxon>
        <taxon>Spermatophyta</taxon>
        <taxon>Magnoliopsida</taxon>
        <taxon>Liliopsida</taxon>
        <taxon>Zingiberales</taxon>
        <taxon>Zingiberaceae</taxon>
        <taxon>Zingiber</taxon>
    </lineage>
</organism>
<comment type="similarity">
    <text evidence="1">Belongs to the IMPDH/GMPR family.</text>
</comment>
<gene>
    <name evidence="3" type="ORF">ZIOFF_063352</name>
</gene>
<evidence type="ECO:0000259" key="2">
    <source>
        <dbReference type="Pfam" id="PF00478"/>
    </source>
</evidence>
<dbReference type="PANTHER" id="PTHR11911:SF111">
    <property type="entry name" value="INOSINE-5'-MONOPHOSPHATE DEHYDROGENASE"/>
    <property type="match status" value="1"/>
</dbReference>
<dbReference type="Pfam" id="PF00478">
    <property type="entry name" value="IMPDH"/>
    <property type="match status" value="1"/>
</dbReference>
<name>A0A8J5KB66_ZINOF</name>
<dbReference type="SMART" id="SM01240">
    <property type="entry name" value="IMPDH"/>
    <property type="match status" value="1"/>
</dbReference>
<dbReference type="EMBL" id="JACMSC010000017">
    <property type="protein sequence ID" value="KAG6479876.1"/>
    <property type="molecule type" value="Genomic_DNA"/>
</dbReference>
<evidence type="ECO:0000313" key="4">
    <source>
        <dbReference type="Proteomes" id="UP000734854"/>
    </source>
</evidence>
<proteinExistence type="inferred from homology"/>
<comment type="caution">
    <text evidence="3">The sequence shown here is derived from an EMBL/GenBank/DDBJ whole genome shotgun (WGS) entry which is preliminary data.</text>
</comment>
<dbReference type="Proteomes" id="UP000734854">
    <property type="component" value="Unassembled WGS sequence"/>
</dbReference>
<dbReference type="PANTHER" id="PTHR11911">
    <property type="entry name" value="INOSINE-5-MONOPHOSPHATE DEHYDROGENASE RELATED"/>
    <property type="match status" value="1"/>
</dbReference>
<dbReference type="InterPro" id="IPR001093">
    <property type="entry name" value="IMP_DH_GMPRt"/>
</dbReference>
<evidence type="ECO:0000256" key="1">
    <source>
        <dbReference type="ARBA" id="ARBA00005502"/>
    </source>
</evidence>
<dbReference type="FunFam" id="3.20.20.70:FF:000424">
    <property type="entry name" value="Inosine-5'-monophosphate dehydrogenase 2"/>
    <property type="match status" value="1"/>
</dbReference>
<sequence length="240" mass="25720">MLPAPSSVPVNYDFGKAPSFLAGGGLECALLVAEDEEAVDLIAKADVEMIRALLRLGVPSLGPDGRFLVGAATGTRQSDKERLEHLVRAGVNVVVVNSSQGNSIYQLDMIKYGKSKHQELDVIGGNAVTIAQAQNLVNRKYALWEEDRKQQQCTSTRGFNCLMGSFLAGSIEAPGACVDLNDGEEYRGSDSMYLGDNLKLKVARGVVGAIADKGCVLEFIPYNLGASSLRSAHDRLRSKC</sequence>